<dbReference type="PANTHER" id="PTHR15696">
    <property type="entry name" value="SMG-7 SUPPRESSOR WITH MORPHOLOGICAL EFFECT ON GENITALIA PROTEIN 7"/>
    <property type="match status" value="1"/>
</dbReference>
<keyword evidence="2" id="KW-1133">Transmembrane helix</keyword>
<evidence type="ECO:0000313" key="6">
    <source>
        <dbReference type="Proteomes" id="UP000320333"/>
    </source>
</evidence>
<dbReference type="GO" id="GO:0000184">
    <property type="term" value="P:nuclear-transcribed mRNA catabolic process, nonsense-mediated decay"/>
    <property type="evidence" value="ECO:0007669"/>
    <property type="project" value="TreeGrafter"/>
</dbReference>
<name>A0A507DV68_9FUNG</name>
<evidence type="ECO:0000259" key="3">
    <source>
        <dbReference type="Pfam" id="PF10373"/>
    </source>
</evidence>
<evidence type="ECO:0000256" key="1">
    <source>
        <dbReference type="SAM" id="MobiDB-lite"/>
    </source>
</evidence>
<keyword evidence="2" id="KW-0812">Transmembrane</keyword>
<dbReference type="Proteomes" id="UP000320333">
    <property type="component" value="Unassembled WGS sequence"/>
</dbReference>
<feature type="compositionally biased region" description="Basic and acidic residues" evidence="1">
    <location>
        <begin position="918"/>
        <end position="932"/>
    </location>
</feature>
<evidence type="ECO:0000256" key="2">
    <source>
        <dbReference type="SAM" id="Phobius"/>
    </source>
</evidence>
<accession>A0A507DV68</accession>
<dbReference type="GO" id="GO:0070034">
    <property type="term" value="F:telomerase RNA binding"/>
    <property type="evidence" value="ECO:0007669"/>
    <property type="project" value="TreeGrafter"/>
</dbReference>
<dbReference type="OrthoDB" id="69928at2759"/>
<keyword evidence="2" id="KW-0472">Membrane</keyword>
<proteinExistence type="predicted"/>
<dbReference type="SUPFAM" id="SSF48452">
    <property type="entry name" value="TPR-like"/>
    <property type="match status" value="1"/>
</dbReference>
<protein>
    <submittedName>
        <fullName evidence="5">Uncharacterized protein</fullName>
    </submittedName>
</protein>
<organism evidence="5 6">
    <name type="scientific">Chytriomyces confervae</name>
    <dbReference type="NCBI Taxonomy" id="246404"/>
    <lineage>
        <taxon>Eukaryota</taxon>
        <taxon>Fungi</taxon>
        <taxon>Fungi incertae sedis</taxon>
        <taxon>Chytridiomycota</taxon>
        <taxon>Chytridiomycota incertae sedis</taxon>
        <taxon>Chytridiomycetes</taxon>
        <taxon>Chytridiales</taxon>
        <taxon>Chytriomycetaceae</taxon>
        <taxon>Chytriomyces</taxon>
    </lineage>
</organism>
<feature type="region of interest" description="Disordered" evidence="1">
    <location>
        <begin position="889"/>
        <end position="932"/>
    </location>
</feature>
<dbReference type="STRING" id="246404.A0A507DV68"/>
<dbReference type="EMBL" id="QEAP01000859">
    <property type="protein sequence ID" value="TPX55182.1"/>
    <property type="molecule type" value="Genomic_DNA"/>
</dbReference>
<dbReference type="Pfam" id="PF10373">
    <property type="entry name" value="EST1_DNA_bind"/>
    <property type="match status" value="1"/>
</dbReference>
<dbReference type="PANTHER" id="PTHR15696:SF0">
    <property type="entry name" value="TELOMERASE-BINDING PROTEIN EST1A"/>
    <property type="match status" value="1"/>
</dbReference>
<gene>
    <name evidence="5" type="ORF">CcCBS67573_g09499</name>
</gene>
<feature type="domain" description="Telomerase activating protein Est1-like N-terminal" evidence="4">
    <location>
        <begin position="366"/>
        <end position="479"/>
    </location>
</feature>
<dbReference type="GO" id="GO:0042162">
    <property type="term" value="F:telomeric DNA binding"/>
    <property type="evidence" value="ECO:0007669"/>
    <property type="project" value="TreeGrafter"/>
</dbReference>
<feature type="domain" description="DNA/RNA-binding" evidence="3">
    <location>
        <begin position="504"/>
        <end position="563"/>
    </location>
</feature>
<dbReference type="GO" id="GO:0005697">
    <property type="term" value="C:telomerase holoenzyme complex"/>
    <property type="evidence" value="ECO:0007669"/>
    <property type="project" value="TreeGrafter"/>
</dbReference>
<dbReference type="AlphaFoldDB" id="A0A507DV68"/>
<comment type="caution">
    <text evidence="5">The sequence shown here is derived from an EMBL/GenBank/DDBJ whole genome shotgun (WGS) entry which is preliminary data.</text>
</comment>
<dbReference type="InterPro" id="IPR019458">
    <property type="entry name" value="Est1-like_N"/>
</dbReference>
<dbReference type="Pfam" id="PF10374">
    <property type="entry name" value="EST1"/>
    <property type="match status" value="1"/>
</dbReference>
<evidence type="ECO:0000259" key="4">
    <source>
        <dbReference type="Pfam" id="PF10374"/>
    </source>
</evidence>
<dbReference type="InterPro" id="IPR011990">
    <property type="entry name" value="TPR-like_helical_dom_sf"/>
</dbReference>
<feature type="transmembrane region" description="Helical" evidence="2">
    <location>
        <begin position="20"/>
        <end position="42"/>
    </location>
</feature>
<evidence type="ECO:0000313" key="5">
    <source>
        <dbReference type="EMBL" id="TPX55182.1"/>
    </source>
</evidence>
<feature type="transmembrane region" description="Helical" evidence="2">
    <location>
        <begin position="314"/>
        <end position="339"/>
    </location>
</feature>
<feature type="region of interest" description="Disordered" evidence="1">
    <location>
        <begin position="276"/>
        <end position="297"/>
    </location>
</feature>
<dbReference type="InterPro" id="IPR018834">
    <property type="entry name" value="DNA/RNA-bd_Est1-type"/>
</dbReference>
<reference evidence="5 6" key="1">
    <citation type="journal article" date="2019" name="Sci. Rep.">
        <title>Comparative genomics of chytrid fungi reveal insights into the obligate biotrophic and pathogenic lifestyle of Synchytrium endobioticum.</title>
        <authorList>
            <person name="van de Vossenberg B.T.L.H."/>
            <person name="Warris S."/>
            <person name="Nguyen H.D.T."/>
            <person name="van Gent-Pelzer M.P.E."/>
            <person name="Joly D.L."/>
            <person name="van de Geest H.C."/>
            <person name="Bonants P.J.M."/>
            <person name="Smith D.S."/>
            <person name="Levesque C.A."/>
            <person name="van der Lee T.A.J."/>
        </authorList>
    </citation>
    <scope>NUCLEOTIDE SEQUENCE [LARGE SCALE GENOMIC DNA]</scope>
    <source>
        <strain evidence="5 6">CBS 675.73</strain>
    </source>
</reference>
<sequence length="932" mass="101228">MSTNHSSHHAHNHGDPFFVANAAAAVVGVTGILLSACVVVSVVKYRSRLLPEQRLHTRTIDFSILSILVSGMGVSFLQSVENTLTNMRASAVLNEVPSGFVLNCVSWFCLFGLFLSNTVLSVERLWLVRRSASVDVRFVCVAAATALVFFGALVASVAVSATQYEDSPITWSGYLMPFFVPVEIPATRDSSTGALLPNSNSSFPATVALTNTPTVYYNYQLTRALFLAAISFFPIAACATLFAYFSAYFTIRAAVKSDSFAGPERGSTELLTTATLNTSTEDETAGTQQPTIPRAMSGNSNNASAGVPVHTRAIFIRCLVMSASLLVFYIPTVAAAFIVCIDRSFMYAIAQQLLSDYSSAHERGSEAMLWKGFYAQIGTFRASISNAKRERNAGNLASSMALFRAFLDDAIVFYAQLVLRLANVYSLRRVLRVVVHSGALRAFEVGLSNDSPAPTPSEKIDKSAIVVSCFQCIIYLGDLDQPCETAARYKDSTTPAPSPAPKFYYMLAHALLPTSGNPFNQLAVLPQAATSEITAAELYIRALCCRRPFGTARKNLELILGSKVRAVEGVDGVLEAARVLLLSVKPDSEWAFDDFTQSIQTPLLSSLQKLLETDTLDRVTLSKCARLLVGVFGLLKISNSPRPMAVISANSLVLSFAITCMRRFVSRVHEAGEPLASDTVSDKLGIGELSVLQVIIRYARQEIQRKEIEGAQVQESSAEWTDIWHELAAFGNHALMHVLSDLKTAKKRLKEEGTALPVDADLVGFLPVDDRMFTFNSDGDFDEDLVGDPNADAESSASSLLESAGFGSDLEERDAVIFSVLLQMVQLSKLQAARLAYNGSKWQVVDKSIPQTPSNKENMDMSNENDIGQKERGPILDLEFLQSQIGPVSGLSSRRGLADSLDPGRTRGESGVTFSSETVEKTDEVSVPHFME</sequence>
<feature type="transmembrane region" description="Helical" evidence="2">
    <location>
        <begin position="62"/>
        <end position="80"/>
    </location>
</feature>
<feature type="transmembrane region" description="Helical" evidence="2">
    <location>
        <begin position="224"/>
        <end position="249"/>
    </location>
</feature>
<dbReference type="InterPro" id="IPR045153">
    <property type="entry name" value="Est1/Ebs1-like"/>
</dbReference>
<feature type="transmembrane region" description="Helical" evidence="2">
    <location>
        <begin position="134"/>
        <end position="159"/>
    </location>
</feature>
<keyword evidence="6" id="KW-1185">Reference proteome</keyword>
<dbReference type="Gene3D" id="1.25.40.10">
    <property type="entry name" value="Tetratricopeptide repeat domain"/>
    <property type="match status" value="1"/>
</dbReference>
<feature type="transmembrane region" description="Helical" evidence="2">
    <location>
        <begin position="100"/>
        <end position="122"/>
    </location>
</feature>